<evidence type="ECO:0000256" key="12">
    <source>
        <dbReference type="ARBA" id="ARBA00023201"/>
    </source>
</evidence>
<reference evidence="16 17" key="1">
    <citation type="journal article" date="2020" name="Cell">
        <title>Large-Scale Comparative Analyses of Tick Genomes Elucidate Their Genetic Diversity and Vector Capacities.</title>
        <authorList>
            <consortium name="Tick Genome and Microbiome Consortium (TIGMIC)"/>
            <person name="Jia N."/>
            <person name="Wang J."/>
            <person name="Shi W."/>
            <person name="Du L."/>
            <person name="Sun Y."/>
            <person name="Zhan W."/>
            <person name="Jiang J.F."/>
            <person name="Wang Q."/>
            <person name="Zhang B."/>
            <person name="Ji P."/>
            <person name="Bell-Sakyi L."/>
            <person name="Cui X.M."/>
            <person name="Yuan T.T."/>
            <person name="Jiang B.G."/>
            <person name="Yang W.F."/>
            <person name="Lam T.T."/>
            <person name="Chang Q.C."/>
            <person name="Ding S.J."/>
            <person name="Wang X.J."/>
            <person name="Zhu J.G."/>
            <person name="Ruan X.D."/>
            <person name="Zhao L."/>
            <person name="Wei J.T."/>
            <person name="Ye R.Z."/>
            <person name="Que T.C."/>
            <person name="Du C.H."/>
            <person name="Zhou Y.H."/>
            <person name="Cheng J.X."/>
            <person name="Dai P.F."/>
            <person name="Guo W.B."/>
            <person name="Han X.H."/>
            <person name="Huang E.J."/>
            <person name="Li L.F."/>
            <person name="Wei W."/>
            <person name="Gao Y.C."/>
            <person name="Liu J.Z."/>
            <person name="Shao H.Z."/>
            <person name="Wang X."/>
            <person name="Wang C.C."/>
            <person name="Yang T.C."/>
            <person name="Huo Q.B."/>
            <person name="Li W."/>
            <person name="Chen H.Y."/>
            <person name="Chen S.E."/>
            <person name="Zhou L.G."/>
            <person name="Ni X.B."/>
            <person name="Tian J.H."/>
            <person name="Sheng Y."/>
            <person name="Liu T."/>
            <person name="Pan Y.S."/>
            <person name="Xia L.Y."/>
            <person name="Li J."/>
            <person name="Zhao F."/>
            <person name="Cao W.C."/>
        </authorList>
    </citation>
    <scope>NUCLEOTIDE SEQUENCE [LARGE SCALE GENOMIC DNA]</scope>
    <source>
        <strain evidence="16">HaeL-2018</strain>
    </source>
</reference>
<organism evidence="16 17">
    <name type="scientific">Haemaphysalis longicornis</name>
    <name type="common">Bush tick</name>
    <dbReference type="NCBI Taxonomy" id="44386"/>
    <lineage>
        <taxon>Eukaryota</taxon>
        <taxon>Metazoa</taxon>
        <taxon>Ecdysozoa</taxon>
        <taxon>Arthropoda</taxon>
        <taxon>Chelicerata</taxon>
        <taxon>Arachnida</taxon>
        <taxon>Acari</taxon>
        <taxon>Parasitiformes</taxon>
        <taxon>Ixodida</taxon>
        <taxon>Ixodoidea</taxon>
        <taxon>Ixodidae</taxon>
        <taxon>Haemaphysalinae</taxon>
        <taxon>Haemaphysalis</taxon>
    </lineage>
</organism>
<evidence type="ECO:0000256" key="8">
    <source>
        <dbReference type="ARBA" id="ARBA00023053"/>
    </source>
</evidence>
<comment type="similarity">
    <text evidence="2 13">Belongs to the sodium:solute symporter (SSF) (TC 2.A.21) family.</text>
</comment>
<comment type="caution">
    <text evidence="16">The sequence shown here is derived from an EMBL/GenBank/DDBJ whole genome shotgun (WGS) entry which is preliminary data.</text>
</comment>
<feature type="region of interest" description="Disordered" evidence="14">
    <location>
        <begin position="508"/>
        <end position="591"/>
    </location>
</feature>
<dbReference type="AlphaFoldDB" id="A0A9J6H0E2"/>
<keyword evidence="7 15" id="KW-1133">Transmembrane helix</keyword>
<feature type="transmembrane region" description="Helical" evidence="15">
    <location>
        <begin position="422"/>
        <end position="444"/>
    </location>
</feature>
<gene>
    <name evidence="16" type="ORF">HPB48_020003</name>
</gene>
<dbReference type="GO" id="GO:0005307">
    <property type="term" value="F:choline:sodium symporter activity"/>
    <property type="evidence" value="ECO:0007669"/>
    <property type="project" value="TreeGrafter"/>
</dbReference>
<keyword evidence="8" id="KW-0915">Sodium</keyword>
<evidence type="ECO:0000256" key="13">
    <source>
        <dbReference type="RuleBase" id="RU362091"/>
    </source>
</evidence>
<evidence type="ECO:0000313" key="16">
    <source>
        <dbReference type="EMBL" id="KAH9380440.1"/>
    </source>
</evidence>
<evidence type="ECO:0000313" key="17">
    <source>
        <dbReference type="Proteomes" id="UP000821853"/>
    </source>
</evidence>
<feature type="transmembrane region" description="Helical" evidence="15">
    <location>
        <begin position="314"/>
        <end position="333"/>
    </location>
</feature>
<feature type="transmembrane region" description="Helical" evidence="15">
    <location>
        <begin position="393"/>
        <end position="415"/>
    </location>
</feature>
<dbReference type="GO" id="GO:0005886">
    <property type="term" value="C:plasma membrane"/>
    <property type="evidence" value="ECO:0007669"/>
    <property type="project" value="TreeGrafter"/>
</dbReference>
<feature type="transmembrane region" description="Helical" evidence="15">
    <location>
        <begin position="464"/>
        <end position="487"/>
    </location>
</feature>
<feature type="transmembrane region" description="Helical" evidence="15">
    <location>
        <begin position="98"/>
        <end position="120"/>
    </location>
</feature>
<keyword evidence="6" id="KW-0530">Neurotransmitter biosynthesis</keyword>
<dbReference type="VEuPathDB" id="VectorBase:HLOH_050532"/>
<dbReference type="OrthoDB" id="6132759at2759"/>
<feature type="region of interest" description="Disordered" evidence="14">
    <location>
        <begin position="605"/>
        <end position="643"/>
    </location>
</feature>
<keyword evidence="17" id="KW-1185">Reference proteome</keyword>
<dbReference type="InterPro" id="IPR052244">
    <property type="entry name" value="Choline_transporter"/>
</dbReference>
<proteinExistence type="inferred from homology"/>
<feature type="transmembrane region" description="Helical" evidence="15">
    <location>
        <begin position="368"/>
        <end position="387"/>
    </location>
</feature>
<feature type="transmembrane region" description="Helical" evidence="15">
    <location>
        <begin position="67"/>
        <end position="86"/>
    </location>
</feature>
<keyword evidence="12" id="KW-0739">Sodium transport</keyword>
<evidence type="ECO:0000256" key="9">
    <source>
        <dbReference type="ARBA" id="ARBA00023065"/>
    </source>
</evidence>
<name>A0A9J6H0E2_HAELO</name>
<dbReference type="Pfam" id="PF00474">
    <property type="entry name" value="SSF"/>
    <property type="match status" value="1"/>
</dbReference>
<evidence type="ECO:0000256" key="2">
    <source>
        <dbReference type="ARBA" id="ARBA00006434"/>
    </source>
</evidence>
<feature type="compositionally biased region" description="Polar residues" evidence="14">
    <location>
        <begin position="530"/>
        <end position="541"/>
    </location>
</feature>
<keyword evidence="4 15" id="KW-0812">Transmembrane</keyword>
<evidence type="ECO:0000256" key="1">
    <source>
        <dbReference type="ARBA" id="ARBA00004141"/>
    </source>
</evidence>
<feature type="compositionally biased region" description="Polar residues" evidence="14">
    <location>
        <begin position="610"/>
        <end position="625"/>
    </location>
</feature>
<evidence type="ECO:0000256" key="5">
    <source>
        <dbReference type="ARBA" id="ARBA00022847"/>
    </source>
</evidence>
<dbReference type="PROSITE" id="PS50283">
    <property type="entry name" value="NA_SOLUT_SYMP_3"/>
    <property type="match status" value="1"/>
</dbReference>
<evidence type="ECO:0000256" key="3">
    <source>
        <dbReference type="ARBA" id="ARBA00022448"/>
    </source>
</evidence>
<accession>A0A9J6H0E2</accession>
<dbReference type="PANTHER" id="PTHR45897:SF4">
    <property type="entry name" value="HIGH-AFFINITY CHOLINE TRANSPORTER 1"/>
    <property type="match status" value="1"/>
</dbReference>
<evidence type="ECO:0000256" key="7">
    <source>
        <dbReference type="ARBA" id="ARBA00022989"/>
    </source>
</evidence>
<keyword evidence="10 15" id="KW-0472">Membrane</keyword>
<protein>
    <submittedName>
        <fullName evidence="16">Uncharacterized protein</fullName>
    </submittedName>
</protein>
<feature type="compositionally biased region" description="Basic residues" evidence="14">
    <location>
        <begin position="626"/>
        <end position="643"/>
    </location>
</feature>
<keyword evidence="9" id="KW-0406">Ion transport</keyword>
<evidence type="ECO:0000256" key="6">
    <source>
        <dbReference type="ARBA" id="ARBA00022979"/>
    </source>
</evidence>
<dbReference type="GO" id="GO:0008292">
    <property type="term" value="P:acetylcholine biosynthetic process"/>
    <property type="evidence" value="ECO:0007669"/>
    <property type="project" value="TreeGrafter"/>
</dbReference>
<feature type="transmembrane region" description="Helical" evidence="15">
    <location>
        <begin position="6"/>
        <end position="25"/>
    </location>
</feature>
<dbReference type="PANTHER" id="PTHR45897">
    <property type="entry name" value="HIGH-AFFINITY CHOLINE TRANSPORTER 1"/>
    <property type="match status" value="1"/>
</dbReference>
<evidence type="ECO:0000256" key="15">
    <source>
        <dbReference type="SAM" id="Phobius"/>
    </source>
</evidence>
<evidence type="ECO:0000256" key="11">
    <source>
        <dbReference type="ARBA" id="ARBA00023180"/>
    </source>
</evidence>
<dbReference type="Gene3D" id="1.20.1730.10">
    <property type="entry name" value="Sodium/glucose cotransporter"/>
    <property type="match status" value="2"/>
</dbReference>
<feature type="transmembrane region" description="Helical" evidence="15">
    <location>
        <begin position="141"/>
        <end position="172"/>
    </location>
</feature>
<comment type="subcellular location">
    <subcellularLocation>
        <location evidence="1">Membrane</location>
        <topology evidence="1">Multi-pass membrane protein</topology>
    </subcellularLocation>
</comment>
<keyword evidence="3" id="KW-0813">Transport</keyword>
<feature type="transmembrane region" description="Helical" evidence="15">
    <location>
        <begin position="178"/>
        <end position="201"/>
    </location>
</feature>
<evidence type="ECO:0000256" key="4">
    <source>
        <dbReference type="ARBA" id="ARBA00022692"/>
    </source>
</evidence>
<evidence type="ECO:0000256" key="14">
    <source>
        <dbReference type="SAM" id="MobiDB-lite"/>
    </source>
</evidence>
<dbReference type="EMBL" id="JABSTR010000010">
    <property type="protein sequence ID" value="KAH9380440.1"/>
    <property type="molecule type" value="Genomic_DNA"/>
</dbReference>
<keyword evidence="5" id="KW-0769">Symport</keyword>
<sequence>MVSVIAAAIGAIFYYITVLAIGVWGGRRVLGDQVEARLPTAGARHRSPETKFPEDYLVRLFVANRNVPLALATTSMTVTWVGGGYLSGTAEIVFNRGLLWAQAPLGYALSLVFGGMLFAGRMRATESLTMLDPFQQHYGPWVAVPLSVPAICGDVFWTAAILCALGDAGAVITNFYPGLVIVATACVAVLYTSLGSLFSVLHTDAFQMIGEPHSDWVGKIEARDAGQIIDQLLMTTFGGIPWQVYFQRVLSADTVFSAKLMSYLSAIGCIGLTVPPAIIGAASKSANFTATGYPGPFNLLKAHRRNVLPYAMRYFAPGIVSFVGLLGITAAVLSSVDSSLLSAGTLITRNFFQFVLRPHASNLEMCVTLRVMICSVAIAATAAALRVQSVFDLWKFSSDLVYVLLFPQFVGLFYLRPRCNAYGVVLGFVVGLGSRLLCGEPVLGIPVLVELPLYDVERGQQFPFRTLCMLASITGLLVGSSLAAYAFRTGLIPRALDVFRCLPESQLGSPRSKAESTPAMPAIAGPPSGSPETASPGTASPGTPIPGTASPAVVAGDGEVASGPVEGHRVVGQKASSSTIVTPADSREGTTMKSIVRTVKSIVKSPRSEALTSVASVPSNLMMSTKSRRSKQKKAKEKQAKKK</sequence>
<evidence type="ECO:0000256" key="10">
    <source>
        <dbReference type="ARBA" id="ARBA00023136"/>
    </source>
</evidence>
<dbReference type="CDD" id="cd11474">
    <property type="entry name" value="SLC5sbd_CHT"/>
    <property type="match status" value="1"/>
</dbReference>
<dbReference type="InterPro" id="IPR038377">
    <property type="entry name" value="Na/Glc_symporter_sf"/>
</dbReference>
<keyword evidence="11" id="KW-0325">Glycoprotein</keyword>
<dbReference type="Proteomes" id="UP000821853">
    <property type="component" value="Chromosome 8"/>
</dbReference>
<dbReference type="InterPro" id="IPR001734">
    <property type="entry name" value="Na/solute_symporter"/>
</dbReference>